<name>A0A2K1NYF8_9BACT</name>
<dbReference type="OrthoDB" id="9780343at2"/>
<evidence type="ECO:0000313" key="1">
    <source>
        <dbReference type="EMBL" id="PNR95573.1"/>
    </source>
</evidence>
<protein>
    <recommendedName>
        <fullName evidence="3">DUF2225 domain-containing protein</fullName>
    </recommendedName>
</protein>
<proteinExistence type="predicted"/>
<sequence length="220" mass="26047">MKDFIRDFAVCPVCQKEFSFDKVASTSIKVSSYDLDLKPEYRDINVSLYSLITCPNCYFTFQEKDKDYIYEYLNSLNTEEVKLFLNKIDKKSLPEADNSSSKSHEFYATQLMIAANIYAILGLPSEVVKILVKFAWYYREQNEEEKELGILYYCGKIIEKNYETFSEEDYIFSLFYLGYINYRLNNRKEAANLFDYLLKNYNNPKNPYLKAAKYLRGELK</sequence>
<dbReference type="Pfam" id="PF09986">
    <property type="entry name" value="DUF2225"/>
    <property type="match status" value="1"/>
</dbReference>
<accession>A0A2K1NYF8</accession>
<dbReference type="Proteomes" id="UP000236434">
    <property type="component" value="Unassembled WGS sequence"/>
</dbReference>
<evidence type="ECO:0008006" key="3">
    <source>
        <dbReference type="Google" id="ProtNLM"/>
    </source>
</evidence>
<dbReference type="EMBL" id="AZRL01000021">
    <property type="protein sequence ID" value="PNR95573.1"/>
    <property type="molecule type" value="Genomic_DNA"/>
</dbReference>
<dbReference type="AlphaFoldDB" id="A0A2K1NYF8"/>
<dbReference type="RefSeq" id="WP_103067386.1">
    <property type="nucleotide sequence ID" value="NZ_AZRL01000021.1"/>
</dbReference>
<dbReference type="SUPFAM" id="SSF48452">
    <property type="entry name" value="TPR-like"/>
    <property type="match status" value="1"/>
</dbReference>
<comment type="caution">
    <text evidence="1">The sequence shown here is derived from an EMBL/GenBank/DDBJ whole genome shotgun (WGS) entry which is preliminary data.</text>
</comment>
<gene>
    <name evidence="1" type="ORF">X929_07650</name>
</gene>
<evidence type="ECO:0000313" key="2">
    <source>
        <dbReference type="Proteomes" id="UP000236434"/>
    </source>
</evidence>
<reference evidence="1 2" key="1">
    <citation type="submission" date="2013-12" db="EMBL/GenBank/DDBJ databases">
        <title>Comparative genomics of Petrotoga isolates.</title>
        <authorList>
            <person name="Nesbo C.L."/>
            <person name="Charchuk R."/>
            <person name="Chow K."/>
        </authorList>
    </citation>
    <scope>NUCLEOTIDE SEQUENCE [LARGE SCALE GENOMIC DNA]</scope>
    <source>
        <strain evidence="1 2">DSM 13574</strain>
    </source>
</reference>
<dbReference type="InterPro" id="IPR011990">
    <property type="entry name" value="TPR-like_helical_dom_sf"/>
</dbReference>
<dbReference type="InterPro" id="IPR018708">
    <property type="entry name" value="DUF2225"/>
</dbReference>
<organism evidence="1 2">
    <name type="scientific">Petrotoga olearia DSM 13574</name>
    <dbReference type="NCBI Taxonomy" id="1122955"/>
    <lineage>
        <taxon>Bacteria</taxon>
        <taxon>Thermotogati</taxon>
        <taxon>Thermotogota</taxon>
        <taxon>Thermotogae</taxon>
        <taxon>Petrotogales</taxon>
        <taxon>Petrotogaceae</taxon>
        <taxon>Petrotoga</taxon>
    </lineage>
</organism>